<proteinExistence type="predicted"/>
<dbReference type="AlphaFoldDB" id="X7XR26"/>
<dbReference type="Gene3D" id="3.40.50.300">
    <property type="entry name" value="P-loop containing nucleotide triphosphate hydrolases"/>
    <property type="match status" value="1"/>
</dbReference>
<gene>
    <name evidence="1" type="ORF">I545_6836</name>
</gene>
<sequence length="109" mass="12339">MNALAIDIEAAFLEYLDNVLQPGHRGRAMRRVGRSSLRRRSRPLRDVLLTGKIKETVVRLNKGTKNPVYDAIVVDAPPTGRIARASWTSPRRSPIWPRGGRCIRKPKGW</sequence>
<evidence type="ECO:0000313" key="1">
    <source>
        <dbReference type="EMBL" id="ETZ97258.1"/>
    </source>
</evidence>
<dbReference type="EMBL" id="JAOA01000034">
    <property type="protein sequence ID" value="ETZ97258.1"/>
    <property type="molecule type" value="Genomic_DNA"/>
</dbReference>
<accession>X7XR26</accession>
<organism evidence="1 2">
    <name type="scientific">Mycobacterium kansasii 662</name>
    <dbReference type="NCBI Taxonomy" id="1299326"/>
    <lineage>
        <taxon>Bacteria</taxon>
        <taxon>Bacillati</taxon>
        <taxon>Actinomycetota</taxon>
        <taxon>Actinomycetes</taxon>
        <taxon>Mycobacteriales</taxon>
        <taxon>Mycobacteriaceae</taxon>
        <taxon>Mycobacterium</taxon>
    </lineage>
</organism>
<dbReference type="InterPro" id="IPR027417">
    <property type="entry name" value="P-loop_NTPase"/>
</dbReference>
<evidence type="ECO:0000313" key="2">
    <source>
        <dbReference type="Proteomes" id="UP000020561"/>
    </source>
</evidence>
<reference evidence="1 2" key="1">
    <citation type="submission" date="2013-12" db="EMBL/GenBank/DDBJ databases">
        <authorList>
            <person name="Brown-Elliot B."/>
            <person name="Wallace R."/>
            <person name="Lenaerts A."/>
            <person name="Ordway D."/>
            <person name="DeGroote M.A."/>
            <person name="Parker T."/>
            <person name="Sizemore C."/>
            <person name="Tallon L.J."/>
            <person name="Sadzewicz L.K."/>
            <person name="Sengamalay N."/>
            <person name="Fraser C.M."/>
            <person name="Hine E."/>
            <person name="Shefchek K.A."/>
            <person name="Das S.P."/>
            <person name="Tettelin H."/>
        </authorList>
    </citation>
    <scope>NUCLEOTIDE SEQUENCE [LARGE SCALE GENOMIC DNA]</scope>
    <source>
        <strain evidence="1 2">662</strain>
    </source>
</reference>
<dbReference type="PATRIC" id="fig|1299326.3.peg.6562"/>
<name>X7XR26_MYCKA</name>
<comment type="caution">
    <text evidence="1">The sequence shown here is derived from an EMBL/GenBank/DDBJ whole genome shotgun (WGS) entry which is preliminary data.</text>
</comment>
<dbReference type="Proteomes" id="UP000020561">
    <property type="component" value="Unassembled WGS sequence"/>
</dbReference>
<protein>
    <submittedName>
        <fullName evidence="1">Putative ATPase</fullName>
    </submittedName>
</protein>